<dbReference type="GO" id="GO:0046872">
    <property type="term" value="F:metal ion binding"/>
    <property type="evidence" value="ECO:0007669"/>
    <property type="project" value="UniProtKB-KW"/>
</dbReference>
<dbReference type="InterPro" id="IPR006127">
    <property type="entry name" value="ZnuA-like"/>
</dbReference>
<evidence type="ECO:0000313" key="7">
    <source>
        <dbReference type="EMBL" id="SUY45512.1"/>
    </source>
</evidence>
<keyword evidence="3" id="KW-0479">Metal-binding</keyword>
<dbReference type="RefSeq" id="WP_115640166.1">
    <property type="nucleotide sequence ID" value="NZ_UFWZ01000001.1"/>
</dbReference>
<feature type="signal peptide" evidence="6">
    <location>
        <begin position="1"/>
        <end position="27"/>
    </location>
</feature>
<dbReference type="GO" id="GO:0007155">
    <property type="term" value="P:cell adhesion"/>
    <property type="evidence" value="ECO:0007669"/>
    <property type="project" value="InterPro"/>
</dbReference>
<evidence type="ECO:0000256" key="5">
    <source>
        <dbReference type="RuleBase" id="RU003512"/>
    </source>
</evidence>
<evidence type="ECO:0000256" key="4">
    <source>
        <dbReference type="ARBA" id="ARBA00022729"/>
    </source>
</evidence>
<evidence type="ECO:0000256" key="6">
    <source>
        <dbReference type="SAM" id="SignalP"/>
    </source>
</evidence>
<dbReference type="GO" id="GO:0030001">
    <property type="term" value="P:metal ion transport"/>
    <property type="evidence" value="ECO:0007669"/>
    <property type="project" value="InterPro"/>
</dbReference>
<comment type="subcellular location">
    <subcellularLocation>
        <location evidence="1">Cell envelope</location>
    </subcellularLocation>
</comment>
<organism evidence="7 8">
    <name type="scientific">Clostridium putrefaciens</name>
    <dbReference type="NCBI Taxonomy" id="99675"/>
    <lineage>
        <taxon>Bacteria</taxon>
        <taxon>Bacillati</taxon>
        <taxon>Bacillota</taxon>
        <taxon>Clostridia</taxon>
        <taxon>Eubacteriales</taxon>
        <taxon>Clostridiaceae</taxon>
        <taxon>Clostridium</taxon>
    </lineage>
</organism>
<keyword evidence="8" id="KW-1185">Reference proteome</keyword>
<sequence>MKKVLSSILVLSIIAIFVSGCTSSKDASNTGDKKGKYNVITTTTMLSDMTKSIGGDFVEVKGLMGPGVDPHLYKASAGDVSLMQKADMVVYNGLHLEGKMGEVFEQLDGGGKLIVSVANGIKEEKLLNSQDASISHDPHIWFDVNIWKDASIELAKGLKKLDKEHEKEYDENLKNYLVELDELDAYIKERTLELPKENRVLITAHDAFNYFGRAYGYDVRGLQGISTASEAGTSDVRELANFIVERKIKAVFIESSVPKKNIEALQEAVKAKGFDVKIGGELYSDSIGDKGSKAETYIGTFKSNIDTIVDALK</sequence>
<proteinExistence type="inferred from homology"/>
<evidence type="ECO:0000256" key="2">
    <source>
        <dbReference type="ARBA" id="ARBA00022448"/>
    </source>
</evidence>
<dbReference type="PANTHER" id="PTHR42953">
    <property type="entry name" value="HIGH-AFFINITY ZINC UPTAKE SYSTEM PROTEIN ZNUA-RELATED"/>
    <property type="match status" value="1"/>
</dbReference>
<keyword evidence="2 5" id="KW-0813">Transport</keyword>
<dbReference type="GO" id="GO:0030313">
    <property type="term" value="C:cell envelope"/>
    <property type="evidence" value="ECO:0007669"/>
    <property type="project" value="UniProtKB-SubCell"/>
</dbReference>
<dbReference type="SUPFAM" id="SSF53807">
    <property type="entry name" value="Helical backbone' metal receptor"/>
    <property type="match status" value="1"/>
</dbReference>
<dbReference type="InterPro" id="IPR006128">
    <property type="entry name" value="Lipoprotein_PsaA-like"/>
</dbReference>
<keyword evidence="4 6" id="KW-0732">Signal</keyword>
<dbReference type="Pfam" id="PF01297">
    <property type="entry name" value="ZnuA"/>
    <property type="match status" value="1"/>
</dbReference>
<gene>
    <name evidence="7" type="primary">troA</name>
    <name evidence="7" type="ORF">NCTC9836_00311</name>
</gene>
<dbReference type="EMBL" id="UFWZ01000001">
    <property type="protein sequence ID" value="SUY45512.1"/>
    <property type="molecule type" value="Genomic_DNA"/>
</dbReference>
<evidence type="ECO:0000256" key="1">
    <source>
        <dbReference type="ARBA" id="ARBA00004196"/>
    </source>
</evidence>
<dbReference type="AlphaFoldDB" id="A0A381J402"/>
<reference evidence="7 8" key="1">
    <citation type="submission" date="2018-06" db="EMBL/GenBank/DDBJ databases">
        <authorList>
            <consortium name="Pathogen Informatics"/>
            <person name="Doyle S."/>
        </authorList>
    </citation>
    <scope>NUCLEOTIDE SEQUENCE [LARGE SCALE GENOMIC DNA]</scope>
    <source>
        <strain evidence="7 8">NCTC9836</strain>
    </source>
</reference>
<evidence type="ECO:0000313" key="8">
    <source>
        <dbReference type="Proteomes" id="UP000254664"/>
    </source>
</evidence>
<dbReference type="PRINTS" id="PR00691">
    <property type="entry name" value="ADHESINB"/>
</dbReference>
<dbReference type="OrthoDB" id="9810636at2"/>
<comment type="similarity">
    <text evidence="5">Belongs to the bacterial solute-binding protein 9 family.</text>
</comment>
<dbReference type="InterPro" id="IPR006129">
    <property type="entry name" value="AdhesinB"/>
</dbReference>
<feature type="chain" id="PRO_5038720762" evidence="6">
    <location>
        <begin position="28"/>
        <end position="313"/>
    </location>
</feature>
<dbReference type="Gene3D" id="3.40.50.1980">
    <property type="entry name" value="Nitrogenase molybdenum iron protein domain"/>
    <property type="match status" value="2"/>
</dbReference>
<name>A0A381J402_9CLOT</name>
<evidence type="ECO:0000256" key="3">
    <source>
        <dbReference type="ARBA" id="ARBA00022723"/>
    </source>
</evidence>
<dbReference type="PRINTS" id="PR00690">
    <property type="entry name" value="ADHESNFAMILY"/>
</dbReference>
<dbReference type="PANTHER" id="PTHR42953:SF1">
    <property type="entry name" value="METAL-BINDING PROTEIN HI_0362-RELATED"/>
    <property type="match status" value="1"/>
</dbReference>
<dbReference type="Proteomes" id="UP000254664">
    <property type="component" value="Unassembled WGS sequence"/>
</dbReference>
<dbReference type="PROSITE" id="PS51257">
    <property type="entry name" value="PROKAR_LIPOPROTEIN"/>
    <property type="match status" value="1"/>
</dbReference>
<dbReference type="InterPro" id="IPR050492">
    <property type="entry name" value="Bact_metal-bind_prot9"/>
</dbReference>
<accession>A0A381J402</accession>
<protein>
    <submittedName>
        <fullName evidence="7">Zinc transport system periplasmic zinc-binding protein TroA</fullName>
    </submittedName>
</protein>